<dbReference type="PANTHER" id="PTHR25466:SF9">
    <property type="entry name" value="FIBRONECTIN TYPE-III DOMAIN-CONTAINING PROTEIN"/>
    <property type="match status" value="1"/>
</dbReference>
<keyword evidence="8" id="KW-0675">Receptor</keyword>
<name>A0A7M7NCM5_STRPU</name>
<evidence type="ECO:0000256" key="12">
    <source>
        <dbReference type="SAM" id="Phobius"/>
    </source>
</evidence>
<proteinExistence type="predicted"/>
<dbReference type="InterPro" id="IPR007110">
    <property type="entry name" value="Ig-like_dom"/>
</dbReference>
<feature type="compositionally biased region" description="Polar residues" evidence="11">
    <location>
        <begin position="304"/>
        <end position="314"/>
    </location>
</feature>
<feature type="domain" description="Ig-like" evidence="14">
    <location>
        <begin position="16"/>
        <end position="122"/>
    </location>
</feature>
<dbReference type="AlphaFoldDB" id="A0A7M7NCM5"/>
<dbReference type="GO" id="GO:0031295">
    <property type="term" value="P:T cell costimulation"/>
    <property type="evidence" value="ECO:0000318"/>
    <property type="project" value="GO_Central"/>
</dbReference>
<dbReference type="SMART" id="SM00406">
    <property type="entry name" value="IGv"/>
    <property type="match status" value="1"/>
</dbReference>
<dbReference type="PANTHER" id="PTHR25466">
    <property type="entry name" value="T-LYMPHOCYTE ACTIVATION ANTIGEN"/>
    <property type="match status" value="1"/>
</dbReference>
<dbReference type="SMART" id="SM00409">
    <property type="entry name" value="IG"/>
    <property type="match status" value="2"/>
</dbReference>
<keyword evidence="10" id="KW-0393">Immunoglobulin domain</keyword>
<reference evidence="15" key="2">
    <citation type="submission" date="2021-01" db="UniProtKB">
        <authorList>
            <consortium name="EnsemblMetazoa"/>
        </authorList>
    </citation>
    <scope>IDENTIFICATION</scope>
</reference>
<feature type="region of interest" description="Disordered" evidence="11">
    <location>
        <begin position="276"/>
        <end position="314"/>
    </location>
</feature>
<dbReference type="InterPro" id="IPR003599">
    <property type="entry name" value="Ig_sub"/>
</dbReference>
<comment type="subcellular location">
    <subcellularLocation>
        <location evidence="1">Cell membrane</location>
        <topology evidence="1">Single-pass type I membrane protein</topology>
    </subcellularLocation>
</comment>
<dbReference type="Proteomes" id="UP000007110">
    <property type="component" value="Unassembled WGS sequence"/>
</dbReference>
<evidence type="ECO:0000259" key="14">
    <source>
        <dbReference type="PROSITE" id="PS50835"/>
    </source>
</evidence>
<evidence type="ECO:0000256" key="11">
    <source>
        <dbReference type="SAM" id="MobiDB-lite"/>
    </source>
</evidence>
<feature type="compositionally biased region" description="Polar residues" evidence="11">
    <location>
        <begin position="280"/>
        <end position="295"/>
    </location>
</feature>
<keyword evidence="7" id="KW-1015">Disulfide bond</keyword>
<dbReference type="GO" id="GO:0042130">
    <property type="term" value="P:negative regulation of T cell proliferation"/>
    <property type="evidence" value="ECO:0000318"/>
    <property type="project" value="GO_Central"/>
</dbReference>
<dbReference type="CDD" id="cd00099">
    <property type="entry name" value="IgV"/>
    <property type="match status" value="1"/>
</dbReference>
<dbReference type="PROSITE" id="PS50835">
    <property type="entry name" value="IG_LIKE"/>
    <property type="match status" value="2"/>
</dbReference>
<dbReference type="Pfam" id="PF07654">
    <property type="entry name" value="C1-set"/>
    <property type="match status" value="1"/>
</dbReference>
<dbReference type="EnsemblMetazoa" id="XM_030978649">
    <property type="protein sequence ID" value="XP_030834509"/>
    <property type="gene ID" value="LOC115921303"/>
</dbReference>
<dbReference type="GO" id="GO:0071222">
    <property type="term" value="P:cellular response to lipopolysaccharide"/>
    <property type="evidence" value="ECO:0000318"/>
    <property type="project" value="GO_Central"/>
</dbReference>
<dbReference type="InterPro" id="IPR036179">
    <property type="entry name" value="Ig-like_dom_sf"/>
</dbReference>
<keyword evidence="9" id="KW-0325">Glycoprotein</keyword>
<keyword evidence="3 12" id="KW-0812">Transmembrane</keyword>
<dbReference type="SUPFAM" id="SSF48726">
    <property type="entry name" value="Immunoglobulin"/>
    <property type="match status" value="2"/>
</dbReference>
<evidence type="ECO:0000256" key="8">
    <source>
        <dbReference type="ARBA" id="ARBA00023170"/>
    </source>
</evidence>
<dbReference type="OrthoDB" id="7225082at2759"/>
<dbReference type="GO" id="GO:0009897">
    <property type="term" value="C:external side of plasma membrane"/>
    <property type="evidence" value="ECO:0000318"/>
    <property type="project" value="GO_Central"/>
</dbReference>
<dbReference type="GeneID" id="115921303"/>
<evidence type="ECO:0000313" key="15">
    <source>
        <dbReference type="EnsemblMetazoa" id="XP_030834509"/>
    </source>
</evidence>
<evidence type="ECO:0000256" key="4">
    <source>
        <dbReference type="ARBA" id="ARBA00022729"/>
    </source>
</evidence>
<keyword evidence="5 12" id="KW-1133">Transmembrane helix</keyword>
<feature type="chain" id="PRO_5029720145" description="Ig-like domain-containing protein" evidence="13">
    <location>
        <begin position="23"/>
        <end position="314"/>
    </location>
</feature>
<dbReference type="InterPro" id="IPR013106">
    <property type="entry name" value="Ig_V-set"/>
</dbReference>
<dbReference type="GO" id="GO:0006955">
    <property type="term" value="P:immune response"/>
    <property type="evidence" value="ECO:0000318"/>
    <property type="project" value="GO_Central"/>
</dbReference>
<dbReference type="KEGG" id="spu:115921303"/>
<evidence type="ECO:0000256" key="3">
    <source>
        <dbReference type="ARBA" id="ARBA00022692"/>
    </source>
</evidence>
<evidence type="ECO:0000256" key="10">
    <source>
        <dbReference type="ARBA" id="ARBA00023319"/>
    </source>
</evidence>
<evidence type="ECO:0000256" key="1">
    <source>
        <dbReference type="ARBA" id="ARBA00004251"/>
    </source>
</evidence>
<protein>
    <recommendedName>
        <fullName evidence="14">Ig-like domain-containing protein</fullName>
    </recommendedName>
</protein>
<dbReference type="RefSeq" id="XP_030834509.1">
    <property type="nucleotide sequence ID" value="XM_030978649.1"/>
</dbReference>
<accession>A0A7M7NCM5</accession>
<evidence type="ECO:0000256" key="13">
    <source>
        <dbReference type="SAM" id="SignalP"/>
    </source>
</evidence>
<organism evidence="15 16">
    <name type="scientific">Strongylocentrotus purpuratus</name>
    <name type="common">Purple sea urchin</name>
    <dbReference type="NCBI Taxonomy" id="7668"/>
    <lineage>
        <taxon>Eukaryota</taxon>
        <taxon>Metazoa</taxon>
        <taxon>Echinodermata</taxon>
        <taxon>Eleutherozoa</taxon>
        <taxon>Echinozoa</taxon>
        <taxon>Echinoidea</taxon>
        <taxon>Euechinoidea</taxon>
        <taxon>Echinacea</taxon>
        <taxon>Camarodonta</taxon>
        <taxon>Echinidea</taxon>
        <taxon>Strongylocentrotidae</taxon>
        <taxon>Strongylocentrotus</taxon>
    </lineage>
</organism>
<dbReference type="InterPro" id="IPR003597">
    <property type="entry name" value="Ig_C1-set"/>
</dbReference>
<evidence type="ECO:0000256" key="7">
    <source>
        <dbReference type="ARBA" id="ARBA00023157"/>
    </source>
</evidence>
<reference evidence="16" key="1">
    <citation type="submission" date="2015-02" db="EMBL/GenBank/DDBJ databases">
        <title>Genome sequencing for Strongylocentrotus purpuratus.</title>
        <authorList>
            <person name="Murali S."/>
            <person name="Liu Y."/>
            <person name="Vee V."/>
            <person name="English A."/>
            <person name="Wang M."/>
            <person name="Skinner E."/>
            <person name="Han Y."/>
            <person name="Muzny D.M."/>
            <person name="Worley K.C."/>
            <person name="Gibbs R.A."/>
        </authorList>
    </citation>
    <scope>NUCLEOTIDE SEQUENCE</scope>
</reference>
<keyword evidence="16" id="KW-1185">Reference proteome</keyword>
<dbReference type="Gene3D" id="2.60.40.10">
    <property type="entry name" value="Immunoglobulins"/>
    <property type="match status" value="2"/>
</dbReference>
<dbReference type="InterPro" id="IPR013783">
    <property type="entry name" value="Ig-like_fold"/>
</dbReference>
<keyword evidence="2" id="KW-1003">Cell membrane</keyword>
<evidence type="ECO:0000256" key="2">
    <source>
        <dbReference type="ARBA" id="ARBA00022475"/>
    </source>
</evidence>
<feature type="domain" description="Ig-like" evidence="14">
    <location>
        <begin position="132"/>
        <end position="227"/>
    </location>
</feature>
<feature type="signal peptide" evidence="13">
    <location>
        <begin position="1"/>
        <end position="22"/>
    </location>
</feature>
<evidence type="ECO:0000256" key="6">
    <source>
        <dbReference type="ARBA" id="ARBA00023136"/>
    </source>
</evidence>
<dbReference type="InParanoid" id="A0A7M7NCM5"/>
<dbReference type="Pfam" id="PF07686">
    <property type="entry name" value="V-set"/>
    <property type="match status" value="1"/>
</dbReference>
<feature type="transmembrane region" description="Helical" evidence="12">
    <location>
        <begin position="246"/>
        <end position="269"/>
    </location>
</feature>
<dbReference type="FunCoup" id="A0A7M7NCM5">
    <property type="interactions" value="964"/>
</dbReference>
<keyword evidence="6 12" id="KW-0472">Membrane</keyword>
<dbReference type="GO" id="GO:0042102">
    <property type="term" value="P:positive regulation of T cell proliferation"/>
    <property type="evidence" value="ECO:0000318"/>
    <property type="project" value="GO_Central"/>
</dbReference>
<keyword evidence="4 13" id="KW-0732">Signal</keyword>
<sequence>MAHIQGFLVITLLAWAAVSVSATTPELSTMTGETVNIPCLFENATIRNLFWYYNNGTERHNILSLAKGQLTLGAEYADRASLQDDNSTLILKDITVTDEGTYRCDVDRQGQTPVLNINTKLNVFSLRPDTLPVITPNCTGADESSPCSVLTNQSFILTCALPNVYPVEDTELIWYRDGERVSSTDDVTQNDDGTTDISRHIQVSETGNFTCNTTYLTANGRENTAVSVEVWIIPPEDVPNTSGKNLIIGLVIAGITIIVLLVIGIFLFICRQNSRENGDAPTSRNRNDDPQQQGQELLDRSPGISPNTQHGKII</sequence>
<dbReference type="InterPro" id="IPR051713">
    <property type="entry name" value="T-cell_Activation_Regulation"/>
</dbReference>
<dbReference type="GO" id="GO:0007166">
    <property type="term" value="P:cell surface receptor signaling pathway"/>
    <property type="evidence" value="ECO:0000318"/>
    <property type="project" value="GO_Central"/>
</dbReference>
<evidence type="ECO:0000256" key="9">
    <source>
        <dbReference type="ARBA" id="ARBA00023180"/>
    </source>
</evidence>
<evidence type="ECO:0000313" key="16">
    <source>
        <dbReference type="Proteomes" id="UP000007110"/>
    </source>
</evidence>
<evidence type="ECO:0000256" key="5">
    <source>
        <dbReference type="ARBA" id="ARBA00022989"/>
    </source>
</evidence>